<dbReference type="EMBL" id="JANKHO010000012">
    <property type="protein sequence ID" value="KAJ3517712.1"/>
    <property type="molecule type" value="Genomic_DNA"/>
</dbReference>
<organism evidence="2 3">
    <name type="scientific">Agrocybe chaxingu</name>
    <dbReference type="NCBI Taxonomy" id="84603"/>
    <lineage>
        <taxon>Eukaryota</taxon>
        <taxon>Fungi</taxon>
        <taxon>Dikarya</taxon>
        <taxon>Basidiomycota</taxon>
        <taxon>Agaricomycotina</taxon>
        <taxon>Agaricomycetes</taxon>
        <taxon>Agaricomycetidae</taxon>
        <taxon>Agaricales</taxon>
        <taxon>Agaricineae</taxon>
        <taxon>Strophariaceae</taxon>
        <taxon>Agrocybe</taxon>
    </lineage>
</organism>
<feature type="region of interest" description="Disordered" evidence="1">
    <location>
        <begin position="14"/>
        <end position="35"/>
    </location>
</feature>
<protein>
    <submittedName>
        <fullName evidence="2">Uncharacterized protein</fullName>
    </submittedName>
</protein>
<keyword evidence="3" id="KW-1185">Reference proteome</keyword>
<name>A0A9W8TF29_9AGAR</name>
<comment type="caution">
    <text evidence="2">The sequence shown here is derived from an EMBL/GenBank/DDBJ whole genome shotgun (WGS) entry which is preliminary data.</text>
</comment>
<accession>A0A9W8TF29</accession>
<proteinExistence type="predicted"/>
<evidence type="ECO:0000313" key="3">
    <source>
        <dbReference type="Proteomes" id="UP001148786"/>
    </source>
</evidence>
<sequence>MSFINTVVSVLGRKKSDIPPNPSRRGPDSIAQNSPSGYIPRNILAFRTITKLLSMIQKEPGLPVEDVKLKGNVQRLQLKLTSAFSTLAVIEHEIVAVAHSIDSETLGLIACVPSNDQNPVSSEPLSSRFWLKFCVTQNFRHSDREPTDPVLPEPTIIKAEVLANLGLVGDQAIKQYADECWSNQTVASHLWITSKLLGMKGPDNKKDSNDIFFRLLTHVVATCFPKMLRRLGPRSGSQHFINSLRAVTAFEFNEKLRGAPLEEHITNDQLFMNQFLLHVEDGVLLNKFPILIKQAQTAQLAVDEEEKEKNARLYTEESYMEFHRMLLYLIEAFTASLTALHDIRPPVPPKRRTALPTAATGDFKQQVKKAMLYGYAIQRLAHGAALKMHLKTIESQLRYYNASHPREPQPQKPGKEEEEELDEDVAAVCQSVSDGGVTTSLIDSYINWFRLLVAHFDAVDILIRFVTGPHFQSPTISVNILVAPPVDQTLLPWRELLADSTLLPTDASDKVSNADILEFLDGVLETLPNIKKAIRTCKAKDIPGTIKCLEALADSDVGLASWKKCANEMLVKLRSVPEPSFDETSAKLQSLSESAAFFNALSLFDGRFSGTLHCEAYLASLLAGFVGGEEISAQMQVG</sequence>
<evidence type="ECO:0000313" key="2">
    <source>
        <dbReference type="EMBL" id="KAJ3517712.1"/>
    </source>
</evidence>
<dbReference type="OrthoDB" id="3070940at2759"/>
<evidence type="ECO:0000256" key="1">
    <source>
        <dbReference type="SAM" id="MobiDB-lite"/>
    </source>
</evidence>
<dbReference type="Proteomes" id="UP001148786">
    <property type="component" value="Unassembled WGS sequence"/>
</dbReference>
<dbReference type="AlphaFoldDB" id="A0A9W8TF29"/>
<reference evidence="2" key="1">
    <citation type="submission" date="2022-07" db="EMBL/GenBank/DDBJ databases">
        <title>Genome Sequence of Agrocybe chaxingu.</title>
        <authorList>
            <person name="Buettner E."/>
        </authorList>
    </citation>
    <scope>NUCLEOTIDE SEQUENCE</scope>
    <source>
        <strain evidence="2">MP-N11</strain>
    </source>
</reference>
<gene>
    <name evidence="2" type="ORF">NLJ89_g341</name>
</gene>